<sequence>MTPGADYVIYNGQLQTAAGFSLPHSSRAALYGDGFFETMVWTAGRVGYLAGHLARLQQAAAVLRLELPPELQSAEAIAAEASRLVAATSREQARLRLQCWRGGAGLYLPETNRADYLLAAADLHLNDKPINEAGFARQVQTLPGPLAFCKGPQGWLYVLAAQERQARGLGELLLLDAHGAVAEAVAAAVFWIQDGALYTPALTTGCVAGVRRAHLLQVARERGIECHEGHFSAAQVLASEAVFTANVAGLRAVQRIEQSLFESEDHALLQDLRVWEQVA</sequence>
<dbReference type="Pfam" id="PF01063">
    <property type="entry name" value="Aminotran_4"/>
    <property type="match status" value="1"/>
</dbReference>
<dbReference type="InterPro" id="IPR043131">
    <property type="entry name" value="BCAT-like_N"/>
</dbReference>
<gene>
    <name evidence="9" type="ORF">GCM10023186_30210</name>
</gene>
<comment type="caution">
    <text evidence="9">The sequence shown here is derived from an EMBL/GenBank/DDBJ whole genome shotgun (WGS) entry which is preliminary data.</text>
</comment>
<evidence type="ECO:0000256" key="4">
    <source>
        <dbReference type="ARBA" id="ARBA00009320"/>
    </source>
</evidence>
<reference evidence="10" key="1">
    <citation type="journal article" date="2019" name="Int. J. Syst. Evol. Microbiol.">
        <title>The Global Catalogue of Microorganisms (GCM) 10K type strain sequencing project: providing services to taxonomists for standard genome sequencing and annotation.</title>
        <authorList>
            <consortium name="The Broad Institute Genomics Platform"/>
            <consortium name="The Broad Institute Genome Sequencing Center for Infectious Disease"/>
            <person name="Wu L."/>
            <person name="Ma J."/>
        </authorList>
    </citation>
    <scope>NUCLEOTIDE SEQUENCE [LARGE SCALE GENOMIC DNA]</scope>
    <source>
        <strain evidence="10">JCM 17924</strain>
    </source>
</reference>
<dbReference type="Proteomes" id="UP001500454">
    <property type="component" value="Unassembled WGS sequence"/>
</dbReference>
<comment type="similarity">
    <text evidence="4">Belongs to the class-IV pyridoxal-phosphate-dependent aminotransferase family.</text>
</comment>
<dbReference type="InterPro" id="IPR043132">
    <property type="entry name" value="BCAT-like_C"/>
</dbReference>
<comment type="catalytic activity">
    <reaction evidence="6">
        <text>L-valine + 2-oxoglutarate = 3-methyl-2-oxobutanoate + L-glutamate</text>
        <dbReference type="Rhea" id="RHEA:24813"/>
        <dbReference type="ChEBI" id="CHEBI:11851"/>
        <dbReference type="ChEBI" id="CHEBI:16810"/>
        <dbReference type="ChEBI" id="CHEBI:29985"/>
        <dbReference type="ChEBI" id="CHEBI:57762"/>
        <dbReference type="EC" id="2.6.1.42"/>
    </reaction>
</comment>
<dbReference type="Gene3D" id="3.20.10.10">
    <property type="entry name" value="D-amino Acid Aminotransferase, subunit A, domain 2"/>
    <property type="match status" value="1"/>
</dbReference>
<dbReference type="Gene3D" id="3.30.470.10">
    <property type="match status" value="1"/>
</dbReference>
<evidence type="ECO:0000256" key="1">
    <source>
        <dbReference type="ARBA" id="ARBA00004824"/>
    </source>
</evidence>
<dbReference type="EC" id="2.6.1.42" evidence="5"/>
<comment type="pathway">
    <text evidence="3">Amino-acid biosynthesis; L-leucine biosynthesis; L-leucine from 3-methyl-2-oxobutanoate: step 4/4.</text>
</comment>
<dbReference type="RefSeq" id="WP_345225592.1">
    <property type="nucleotide sequence ID" value="NZ_BAABHA010000010.1"/>
</dbReference>
<evidence type="ECO:0000256" key="6">
    <source>
        <dbReference type="ARBA" id="ARBA00048212"/>
    </source>
</evidence>
<dbReference type="InterPro" id="IPR001544">
    <property type="entry name" value="Aminotrans_IV"/>
</dbReference>
<evidence type="ECO:0000256" key="2">
    <source>
        <dbReference type="ARBA" id="ARBA00004931"/>
    </source>
</evidence>
<proteinExistence type="inferred from homology"/>
<dbReference type="EMBL" id="BAABHA010000010">
    <property type="protein sequence ID" value="GAA4386051.1"/>
    <property type="molecule type" value="Genomic_DNA"/>
</dbReference>
<evidence type="ECO:0000256" key="3">
    <source>
        <dbReference type="ARBA" id="ARBA00005072"/>
    </source>
</evidence>
<name>A0ABP8J6Q8_9BACT</name>
<evidence type="ECO:0000256" key="7">
    <source>
        <dbReference type="ARBA" id="ARBA00048798"/>
    </source>
</evidence>
<comment type="pathway">
    <text evidence="2">Amino-acid biosynthesis; L-valine biosynthesis; L-valine from pyruvate: step 4/4.</text>
</comment>
<evidence type="ECO:0000313" key="9">
    <source>
        <dbReference type="EMBL" id="GAA4386051.1"/>
    </source>
</evidence>
<comment type="catalytic activity">
    <reaction evidence="8">
        <text>L-leucine + 2-oxoglutarate = 4-methyl-2-oxopentanoate + L-glutamate</text>
        <dbReference type="Rhea" id="RHEA:18321"/>
        <dbReference type="ChEBI" id="CHEBI:16810"/>
        <dbReference type="ChEBI" id="CHEBI:17865"/>
        <dbReference type="ChEBI" id="CHEBI:29985"/>
        <dbReference type="ChEBI" id="CHEBI:57427"/>
        <dbReference type="EC" id="2.6.1.42"/>
    </reaction>
</comment>
<evidence type="ECO:0000256" key="8">
    <source>
        <dbReference type="ARBA" id="ARBA00049229"/>
    </source>
</evidence>
<dbReference type="InterPro" id="IPR050571">
    <property type="entry name" value="Class-IV_PLP-Dep_Aminotrnsfr"/>
</dbReference>
<comment type="catalytic activity">
    <reaction evidence="7">
        <text>L-isoleucine + 2-oxoglutarate = (S)-3-methyl-2-oxopentanoate + L-glutamate</text>
        <dbReference type="Rhea" id="RHEA:24801"/>
        <dbReference type="ChEBI" id="CHEBI:16810"/>
        <dbReference type="ChEBI" id="CHEBI:29985"/>
        <dbReference type="ChEBI" id="CHEBI:35146"/>
        <dbReference type="ChEBI" id="CHEBI:58045"/>
        <dbReference type="EC" id="2.6.1.42"/>
    </reaction>
</comment>
<protein>
    <recommendedName>
        <fullName evidence="5">branched-chain-amino-acid transaminase</fullName>
        <ecNumber evidence="5">2.6.1.42</ecNumber>
    </recommendedName>
</protein>
<comment type="pathway">
    <text evidence="1">Amino-acid biosynthesis; L-isoleucine biosynthesis; L-isoleucine from 2-oxobutanoate: step 4/4.</text>
</comment>
<organism evidence="9 10">
    <name type="scientific">Hymenobacter koreensis</name>
    <dbReference type="NCBI Taxonomy" id="1084523"/>
    <lineage>
        <taxon>Bacteria</taxon>
        <taxon>Pseudomonadati</taxon>
        <taxon>Bacteroidota</taxon>
        <taxon>Cytophagia</taxon>
        <taxon>Cytophagales</taxon>
        <taxon>Hymenobacteraceae</taxon>
        <taxon>Hymenobacter</taxon>
    </lineage>
</organism>
<dbReference type="PANTHER" id="PTHR42743">
    <property type="entry name" value="AMINO-ACID AMINOTRANSFERASE"/>
    <property type="match status" value="1"/>
</dbReference>
<evidence type="ECO:0000313" key="10">
    <source>
        <dbReference type="Proteomes" id="UP001500454"/>
    </source>
</evidence>
<accession>A0ABP8J6Q8</accession>
<dbReference type="PANTHER" id="PTHR42743:SF11">
    <property type="entry name" value="AMINODEOXYCHORISMATE LYASE"/>
    <property type="match status" value="1"/>
</dbReference>
<evidence type="ECO:0000256" key="5">
    <source>
        <dbReference type="ARBA" id="ARBA00013053"/>
    </source>
</evidence>
<dbReference type="SUPFAM" id="SSF56752">
    <property type="entry name" value="D-aminoacid aminotransferase-like PLP-dependent enzymes"/>
    <property type="match status" value="1"/>
</dbReference>
<keyword evidence="10" id="KW-1185">Reference proteome</keyword>
<dbReference type="InterPro" id="IPR036038">
    <property type="entry name" value="Aminotransferase-like"/>
</dbReference>